<proteinExistence type="predicted"/>
<evidence type="ECO:0000313" key="3">
    <source>
        <dbReference type="Proteomes" id="UP001281614"/>
    </source>
</evidence>
<reference evidence="2" key="1">
    <citation type="submission" date="2023-02" db="EMBL/GenBank/DDBJ databases">
        <title>Colletotrichum kahawae CIFC_Que2 genome sequencing and assembly.</title>
        <authorList>
            <person name="Baroncelli R."/>
        </authorList>
    </citation>
    <scope>NUCLEOTIDE SEQUENCE</scope>
    <source>
        <strain evidence="2">CIFC_Que2</strain>
    </source>
</reference>
<feature type="region of interest" description="Disordered" evidence="1">
    <location>
        <begin position="88"/>
        <end position="121"/>
    </location>
</feature>
<keyword evidence="3" id="KW-1185">Reference proteome</keyword>
<gene>
    <name evidence="2" type="ORF">CKAH01_05047</name>
</gene>
<dbReference type="AlphaFoldDB" id="A0AAD9YH81"/>
<name>A0AAD9YH81_COLKA</name>
<accession>A0AAD9YH81</accession>
<dbReference type="EMBL" id="VYYT01000146">
    <property type="protein sequence ID" value="KAK2763453.1"/>
    <property type="molecule type" value="Genomic_DNA"/>
</dbReference>
<sequence length="244" mass="27168">MDGSTLNLDLDLDLDLDPAGSDWRRRATGRCNWEEEGWDAGGKELRREGGCGCLGPAFFWLDREKERLERARCNCKCKGDLMQQCSSQQAARAPSTEGRKRLPPTSPREASEASEATSVRPTSAWTVAQKLKRVDRRRLEPLSFDCFDCKNFPLWLLCIEPWRLFPLAISASTTSFDCMNQSHGSFTVVGLSFNASMLDDGSNARTFTPEPVPSVWIPSAVAHRGKLAFSPAVQGVYQVRSPSF</sequence>
<evidence type="ECO:0000313" key="2">
    <source>
        <dbReference type="EMBL" id="KAK2763453.1"/>
    </source>
</evidence>
<dbReference type="Proteomes" id="UP001281614">
    <property type="component" value="Unassembled WGS sequence"/>
</dbReference>
<evidence type="ECO:0000256" key="1">
    <source>
        <dbReference type="SAM" id="MobiDB-lite"/>
    </source>
</evidence>
<organism evidence="2 3">
    <name type="scientific">Colletotrichum kahawae</name>
    <name type="common">Coffee berry disease fungus</name>
    <dbReference type="NCBI Taxonomy" id="34407"/>
    <lineage>
        <taxon>Eukaryota</taxon>
        <taxon>Fungi</taxon>
        <taxon>Dikarya</taxon>
        <taxon>Ascomycota</taxon>
        <taxon>Pezizomycotina</taxon>
        <taxon>Sordariomycetes</taxon>
        <taxon>Hypocreomycetidae</taxon>
        <taxon>Glomerellales</taxon>
        <taxon>Glomerellaceae</taxon>
        <taxon>Colletotrichum</taxon>
        <taxon>Colletotrichum gloeosporioides species complex</taxon>
    </lineage>
</organism>
<protein>
    <submittedName>
        <fullName evidence="2">Uncharacterized protein</fullName>
    </submittedName>
</protein>
<comment type="caution">
    <text evidence="2">The sequence shown here is derived from an EMBL/GenBank/DDBJ whole genome shotgun (WGS) entry which is preliminary data.</text>
</comment>